<dbReference type="Proteomes" id="UP000037035">
    <property type="component" value="Unassembled WGS sequence"/>
</dbReference>
<keyword evidence="2" id="KW-1185">Reference proteome</keyword>
<accession>A0A0L6VL13</accession>
<dbReference type="VEuPathDB" id="FungiDB:VP01_1398g1"/>
<evidence type="ECO:0000313" key="1">
    <source>
        <dbReference type="EMBL" id="KNZ61453.1"/>
    </source>
</evidence>
<sequence length="338" mass="39062">MDAGKLTLLYVEVWIYFSSLSMLVYKALYLCKVQPSLQVDQRACSLGITFETLNLSYNYSPFLFFFSFSPFSFRKEGGGGGVFLLTNLRTQECVVIAFVDELRDQELRKRKCTKENGIGLSVTHQNAQQSNPVVAFTHRVKFQQYNTSFFHIRFCCCCTSGLYLMIEERLDNNIIPKIEQLKYRGFQLQAVRGVWCFNAVFIHDQLVWCSQWLISRLIGKSDSARKMTTFMVTPILVDCCHSWCYTGEIYDDLVETFFFCGLVVSCKSRWKVSVGKLCKECLCSNYMKCILPCCSRAKGGVGDDSLQNHRPIIQPKFYQYPTAQHYISQKKKKKKKKN</sequence>
<reference evidence="1 2" key="1">
    <citation type="submission" date="2015-08" db="EMBL/GenBank/DDBJ databases">
        <title>Next Generation Sequencing and Analysis of the Genome of Puccinia sorghi L Schw, the Causal Agent of Maize Common Rust.</title>
        <authorList>
            <person name="Rochi L."/>
            <person name="Burguener G."/>
            <person name="Darino M."/>
            <person name="Turjanski A."/>
            <person name="Kreff E."/>
            <person name="Dieguez M.J."/>
            <person name="Sacco F."/>
        </authorList>
    </citation>
    <scope>NUCLEOTIDE SEQUENCE [LARGE SCALE GENOMIC DNA]</scope>
    <source>
        <strain evidence="1 2">RO10H11247</strain>
    </source>
</reference>
<name>A0A0L6VL13_9BASI</name>
<organism evidence="1 2">
    <name type="scientific">Puccinia sorghi</name>
    <dbReference type="NCBI Taxonomy" id="27349"/>
    <lineage>
        <taxon>Eukaryota</taxon>
        <taxon>Fungi</taxon>
        <taxon>Dikarya</taxon>
        <taxon>Basidiomycota</taxon>
        <taxon>Pucciniomycotina</taxon>
        <taxon>Pucciniomycetes</taxon>
        <taxon>Pucciniales</taxon>
        <taxon>Pucciniaceae</taxon>
        <taxon>Puccinia</taxon>
    </lineage>
</organism>
<dbReference type="AlphaFoldDB" id="A0A0L6VL13"/>
<comment type="caution">
    <text evidence="1">The sequence shown here is derived from an EMBL/GenBank/DDBJ whole genome shotgun (WGS) entry which is preliminary data.</text>
</comment>
<protein>
    <submittedName>
        <fullName evidence="1">Uncharacterized protein</fullName>
    </submittedName>
</protein>
<gene>
    <name evidence="1" type="ORF">VP01_1398g1</name>
</gene>
<dbReference type="EMBL" id="LAVV01004431">
    <property type="protein sequence ID" value="KNZ61453.1"/>
    <property type="molecule type" value="Genomic_DNA"/>
</dbReference>
<proteinExistence type="predicted"/>
<evidence type="ECO:0000313" key="2">
    <source>
        <dbReference type="Proteomes" id="UP000037035"/>
    </source>
</evidence>